<sequence length="218" mass="24543">MNVKRQLLIFTRYPEPGKTKTRMIPALGEKGAAELHRLLAEHAIRTVKDCLDFLSPVIYYRGGTEEKIRSWLGDRFSYRSQRGSDLGEIMRNAFEEGFATGAGEIVAIGTDCPDLTPPLLQEAFDRLRGRDLVLGPAGDGGYYLIGLKRVYPELFESIDWGTATVLATTKEKATRLGLSVAYLAELNDIDRPEDLPEIDRFPDLRLHDYRGSHLDEIE</sequence>
<dbReference type="Proteomes" id="UP001328733">
    <property type="component" value="Unassembled WGS sequence"/>
</dbReference>
<organism evidence="1 2">
    <name type="scientific">Pannus brasiliensis CCIBt3594</name>
    <dbReference type="NCBI Taxonomy" id="1427578"/>
    <lineage>
        <taxon>Bacteria</taxon>
        <taxon>Bacillati</taxon>
        <taxon>Cyanobacteriota</taxon>
        <taxon>Cyanophyceae</taxon>
        <taxon>Oscillatoriophycideae</taxon>
        <taxon>Chroococcales</taxon>
        <taxon>Microcystaceae</taxon>
        <taxon>Pannus</taxon>
    </lineage>
</organism>
<name>A0AAW9QTA6_9CHRO</name>
<comment type="caution">
    <text evidence="1">The sequence shown here is derived from an EMBL/GenBank/DDBJ whole genome shotgun (WGS) entry which is preliminary data.</text>
</comment>
<dbReference type="RefSeq" id="WP_332863571.1">
    <property type="nucleotide sequence ID" value="NZ_JBAFSM010000004.1"/>
</dbReference>
<dbReference type="EMBL" id="JBAFSM010000004">
    <property type="protein sequence ID" value="MEG3436119.1"/>
    <property type="molecule type" value="Genomic_DNA"/>
</dbReference>
<dbReference type="PANTHER" id="PTHR36529">
    <property type="entry name" value="SLL1095 PROTEIN"/>
    <property type="match status" value="1"/>
</dbReference>
<evidence type="ECO:0000313" key="2">
    <source>
        <dbReference type="Proteomes" id="UP001328733"/>
    </source>
</evidence>
<evidence type="ECO:0000313" key="1">
    <source>
        <dbReference type="EMBL" id="MEG3436119.1"/>
    </source>
</evidence>
<dbReference type="InterPro" id="IPR029044">
    <property type="entry name" value="Nucleotide-diphossugar_trans"/>
</dbReference>
<dbReference type="Pfam" id="PF09837">
    <property type="entry name" value="DUF2064"/>
    <property type="match status" value="1"/>
</dbReference>
<dbReference type="NCBIfam" id="TIGR04282">
    <property type="entry name" value="glyco_like_cofC"/>
    <property type="match status" value="1"/>
</dbReference>
<reference evidence="1 2" key="1">
    <citation type="submission" date="2024-01" db="EMBL/GenBank/DDBJ databases">
        <title>Genomic insights into the taxonomy and metabolism of the cyanobacterium Pannus brasiliensis CCIBt3594.</title>
        <authorList>
            <person name="Machado M."/>
            <person name="Botero N.B."/>
            <person name="Andreote A.P.D."/>
            <person name="Feitosa A.M.T."/>
            <person name="Popin R."/>
            <person name="Sivonen K."/>
            <person name="Fiore M.F."/>
        </authorList>
    </citation>
    <scope>NUCLEOTIDE SEQUENCE [LARGE SCALE GENOMIC DNA]</scope>
    <source>
        <strain evidence="1 2">CCIBt3594</strain>
    </source>
</reference>
<dbReference type="Gene3D" id="3.90.550.10">
    <property type="entry name" value="Spore Coat Polysaccharide Biosynthesis Protein SpsA, Chain A"/>
    <property type="match status" value="1"/>
</dbReference>
<dbReference type="InterPro" id="IPR018641">
    <property type="entry name" value="Trfase_1_rSAM/seldom-assoc"/>
</dbReference>
<dbReference type="AlphaFoldDB" id="A0AAW9QTA6"/>
<proteinExistence type="predicted"/>
<keyword evidence="2" id="KW-1185">Reference proteome</keyword>
<gene>
    <name evidence="1" type="ORF">V0288_03225</name>
</gene>
<dbReference type="PANTHER" id="PTHR36529:SF1">
    <property type="entry name" value="GLYCOSYLTRANSFERASE"/>
    <property type="match status" value="1"/>
</dbReference>
<dbReference type="SUPFAM" id="SSF53448">
    <property type="entry name" value="Nucleotide-diphospho-sugar transferases"/>
    <property type="match status" value="1"/>
</dbReference>
<accession>A0AAW9QTA6</accession>
<protein>
    <submittedName>
        <fullName evidence="1">TIGR04282 family arsenosugar biosynthesis glycosyltransferase</fullName>
    </submittedName>
</protein>